<dbReference type="EMBL" id="QRWZ01000004">
    <property type="protein sequence ID" value="RGT61541.1"/>
    <property type="molecule type" value="Genomic_DNA"/>
</dbReference>
<evidence type="ECO:0000313" key="1">
    <source>
        <dbReference type="EMBL" id="RGT61541.1"/>
    </source>
</evidence>
<protein>
    <submittedName>
        <fullName evidence="1">Uncharacterized protein</fullName>
    </submittedName>
</protein>
<dbReference type="AlphaFoldDB" id="A0A413KNE1"/>
<accession>A0A413KNE1</accession>
<dbReference type="Proteomes" id="UP000284046">
    <property type="component" value="Unassembled WGS sequence"/>
</dbReference>
<organism evidence="1 2">
    <name type="scientific">Streptococcus anginosus</name>
    <dbReference type="NCBI Taxonomy" id="1328"/>
    <lineage>
        <taxon>Bacteria</taxon>
        <taxon>Bacillati</taxon>
        <taxon>Bacillota</taxon>
        <taxon>Bacilli</taxon>
        <taxon>Lactobacillales</taxon>
        <taxon>Streptococcaceae</taxon>
        <taxon>Streptococcus</taxon>
        <taxon>Streptococcus anginosus group</taxon>
    </lineage>
</organism>
<name>A0A413KNE1_STRAP</name>
<evidence type="ECO:0000313" key="2">
    <source>
        <dbReference type="Proteomes" id="UP000284046"/>
    </source>
</evidence>
<comment type="caution">
    <text evidence="1">The sequence shown here is derived from an EMBL/GenBank/DDBJ whole genome shotgun (WGS) entry which is preliminary data.</text>
</comment>
<sequence>MEAVKMQGEQAVQLVNQNETLKEILKEMTGLKEEMDKTAATTKRRLGEVENLVSEIDKRVHIDDAEASEIKSIIGRQAHAFAKEYFKQAGVTPSDNLFASKKGQFIRLQHSHLKHHFNVTKYTHIKHTEAVKAFDFLKSLQFSAFSLFETRETPKQKEIIALENGVA</sequence>
<gene>
    <name evidence="1" type="ORF">DWX18_04185</name>
</gene>
<proteinExistence type="predicted"/>
<reference evidence="1 2" key="1">
    <citation type="submission" date="2018-08" db="EMBL/GenBank/DDBJ databases">
        <title>A genome reference for cultivated species of the human gut microbiota.</title>
        <authorList>
            <person name="Zou Y."/>
            <person name="Xue W."/>
            <person name="Luo G."/>
        </authorList>
    </citation>
    <scope>NUCLEOTIDE SEQUENCE [LARGE SCALE GENOMIC DNA]</scope>
    <source>
        <strain evidence="1 2">AF18-38</strain>
    </source>
</reference>